<evidence type="ECO:0000259" key="7">
    <source>
        <dbReference type="Pfam" id="PF07980"/>
    </source>
</evidence>
<evidence type="ECO:0000256" key="5">
    <source>
        <dbReference type="ARBA" id="ARBA00023237"/>
    </source>
</evidence>
<dbReference type="InterPro" id="IPR011990">
    <property type="entry name" value="TPR-like_helical_dom_sf"/>
</dbReference>
<name>A0A6M1SYV9_9BACT</name>
<evidence type="ECO:0000256" key="2">
    <source>
        <dbReference type="ARBA" id="ARBA00006275"/>
    </source>
</evidence>
<evidence type="ECO:0000256" key="1">
    <source>
        <dbReference type="ARBA" id="ARBA00004442"/>
    </source>
</evidence>
<dbReference type="SUPFAM" id="SSF48452">
    <property type="entry name" value="TPR-like"/>
    <property type="match status" value="1"/>
</dbReference>
<keyword evidence="10" id="KW-1185">Reference proteome</keyword>
<feature type="domain" description="SusD-like N-terminal" evidence="8">
    <location>
        <begin position="83"/>
        <end position="224"/>
    </location>
</feature>
<dbReference type="Gene3D" id="1.25.40.390">
    <property type="match status" value="1"/>
</dbReference>
<feature type="domain" description="RagB/SusD" evidence="7">
    <location>
        <begin position="355"/>
        <end position="504"/>
    </location>
</feature>
<keyword evidence="5" id="KW-0998">Cell outer membrane</keyword>
<evidence type="ECO:0000259" key="8">
    <source>
        <dbReference type="Pfam" id="PF14322"/>
    </source>
</evidence>
<dbReference type="Pfam" id="PF14322">
    <property type="entry name" value="SusD-like_3"/>
    <property type="match status" value="1"/>
</dbReference>
<dbReference type="EMBL" id="JAALLS010000015">
    <property type="protein sequence ID" value="NGP89068.1"/>
    <property type="molecule type" value="Genomic_DNA"/>
</dbReference>
<dbReference type="Proteomes" id="UP000479132">
    <property type="component" value="Unassembled WGS sequence"/>
</dbReference>
<dbReference type="AlphaFoldDB" id="A0A6M1SYV9"/>
<evidence type="ECO:0000313" key="10">
    <source>
        <dbReference type="Proteomes" id="UP000479132"/>
    </source>
</evidence>
<proteinExistence type="inferred from homology"/>
<comment type="subcellular location">
    <subcellularLocation>
        <location evidence="1">Cell outer membrane</location>
    </subcellularLocation>
</comment>
<protein>
    <submittedName>
        <fullName evidence="9">RagB/SusD family nutrient uptake outer membrane protein</fullName>
    </submittedName>
</protein>
<evidence type="ECO:0000313" key="9">
    <source>
        <dbReference type="EMBL" id="NGP89068.1"/>
    </source>
</evidence>
<evidence type="ECO:0000256" key="3">
    <source>
        <dbReference type="ARBA" id="ARBA00022729"/>
    </source>
</evidence>
<dbReference type="Pfam" id="PF07980">
    <property type="entry name" value="SusD_RagB"/>
    <property type="match status" value="1"/>
</dbReference>
<sequence>MKLTNYLLLLTFSLLLLAGCDDGFLVQTNGNELNKELFWKDKTDAKKGIIATYSQLQADGRWGWFENHYIAQNYRSDLIRATRKDLPFAQKIAGFTFTSDNKAFSDLWEDYYNGIFYANQVIENVPQIPELSNSDKEQFVAEAKFLRGYYYLNLVTLFKNIPLVTSVPQNSDDYYAEQASPEKVWDQIIADFKVAKNTLPASYSVEDKGRATKWAAQGYLGKAYMFLHDFDKADDEFKNIIDNGGFSLLSNFTDNFNGSGENGAESLFEIQHSSKRPNGFTESTPLYNEQAPGIMGGWEEFFPADWLFNRMMEDTTASGELSDRVMGTVFFDHPNSTADGIAYADIKSDLGSEKRFYKKYLYSNDISDGNTTRSGMNVHLMRYADILLLYAEALNELGQTGQAIPYVNQVRQRSGSADLSSSMSQSQLRNHLRHVERPVEFAMEFGIRWFDLARWKKGNLSIKSILTNHGKPDAANFEEGKHELYPIPLSEINKNAKLEQNSGY</sequence>
<dbReference type="InterPro" id="IPR033985">
    <property type="entry name" value="SusD-like_N"/>
</dbReference>
<dbReference type="RefSeq" id="WP_165269427.1">
    <property type="nucleotide sequence ID" value="NZ_JAALLS010000015.1"/>
</dbReference>
<gene>
    <name evidence="9" type="ORF">G3569_11955</name>
</gene>
<dbReference type="InterPro" id="IPR012944">
    <property type="entry name" value="SusD_RagB_dom"/>
</dbReference>
<dbReference type="CDD" id="cd08977">
    <property type="entry name" value="SusD"/>
    <property type="match status" value="1"/>
</dbReference>
<feature type="chain" id="PRO_5026814514" evidence="6">
    <location>
        <begin position="19"/>
        <end position="504"/>
    </location>
</feature>
<organism evidence="9 10">
    <name type="scientific">Fodinibius halophilus</name>
    <dbReference type="NCBI Taxonomy" id="1736908"/>
    <lineage>
        <taxon>Bacteria</taxon>
        <taxon>Pseudomonadati</taxon>
        <taxon>Balneolota</taxon>
        <taxon>Balneolia</taxon>
        <taxon>Balneolales</taxon>
        <taxon>Balneolaceae</taxon>
        <taxon>Fodinibius</taxon>
    </lineage>
</organism>
<feature type="signal peptide" evidence="6">
    <location>
        <begin position="1"/>
        <end position="18"/>
    </location>
</feature>
<accession>A0A6M1SYV9</accession>
<reference evidence="9 10" key="1">
    <citation type="submission" date="2020-02" db="EMBL/GenBank/DDBJ databases">
        <title>Aliifodinibius halophilus 2W32, complete genome.</title>
        <authorList>
            <person name="Li Y."/>
            <person name="Wu S."/>
        </authorList>
    </citation>
    <scope>NUCLEOTIDE SEQUENCE [LARGE SCALE GENOMIC DNA]</scope>
    <source>
        <strain evidence="9 10">2W32</strain>
    </source>
</reference>
<evidence type="ECO:0000256" key="6">
    <source>
        <dbReference type="SAM" id="SignalP"/>
    </source>
</evidence>
<dbReference type="GO" id="GO:0009279">
    <property type="term" value="C:cell outer membrane"/>
    <property type="evidence" value="ECO:0007669"/>
    <property type="project" value="UniProtKB-SubCell"/>
</dbReference>
<evidence type="ECO:0000256" key="4">
    <source>
        <dbReference type="ARBA" id="ARBA00023136"/>
    </source>
</evidence>
<keyword evidence="4" id="KW-0472">Membrane</keyword>
<comment type="similarity">
    <text evidence="2">Belongs to the SusD family.</text>
</comment>
<keyword evidence="3 6" id="KW-0732">Signal</keyword>
<comment type="caution">
    <text evidence="9">The sequence shown here is derived from an EMBL/GenBank/DDBJ whole genome shotgun (WGS) entry which is preliminary data.</text>
</comment>
<dbReference type="PROSITE" id="PS51257">
    <property type="entry name" value="PROKAR_LIPOPROTEIN"/>
    <property type="match status" value="1"/>
</dbReference>